<protein>
    <recommendedName>
        <fullName evidence="3">RES domain-containing protein</fullName>
    </recommendedName>
</protein>
<evidence type="ECO:0000313" key="1">
    <source>
        <dbReference type="EMBL" id="QJR30004.1"/>
    </source>
</evidence>
<dbReference type="RefSeq" id="WP_171099744.1">
    <property type="nucleotide sequence ID" value="NZ_CP053084.1"/>
</dbReference>
<proteinExistence type="predicted"/>
<evidence type="ECO:0000313" key="2">
    <source>
        <dbReference type="Proteomes" id="UP000501130"/>
    </source>
</evidence>
<keyword evidence="2" id="KW-1185">Reference proteome</keyword>
<evidence type="ECO:0008006" key="3">
    <source>
        <dbReference type="Google" id="ProtNLM"/>
    </source>
</evidence>
<sequence length="204" mass="22907">MDYTEVKLIAVWSGPKAPPSQLKLSDYKLPVAGRMPKNYFNALYGNRNAYMALGELLSQAQKAGHYFSTATITVGIETPRKPGVVHLEDLGEESGTQFVNLSRVSKEVVSEVADIYRACSAFKKMPEGEIDWRKPFRFMPECPEHLPVVFDLLQCSVLVHPVAFTTTPEGKHHFIASFDPDRVKILDAQPNRHEIGPHPEQIVF</sequence>
<reference evidence="1 2" key="1">
    <citation type="submission" date="2020-05" db="EMBL/GenBank/DDBJ databases">
        <title>Compete genome of Limnobacter sp. SAORIC-580.</title>
        <authorList>
            <person name="Song J."/>
            <person name="Cho J.-C."/>
        </authorList>
    </citation>
    <scope>NUCLEOTIDE SEQUENCE [LARGE SCALE GENOMIC DNA]</scope>
    <source>
        <strain evidence="1 2">SAORIC-580</strain>
    </source>
</reference>
<gene>
    <name evidence="1" type="ORF">HKT17_09950</name>
</gene>
<name>A0ABX6N6G4_9BURK</name>
<organism evidence="1 2">
    <name type="scientific">Limnobacter profundi</name>
    <dbReference type="NCBI Taxonomy" id="2732163"/>
    <lineage>
        <taxon>Bacteria</taxon>
        <taxon>Pseudomonadati</taxon>
        <taxon>Pseudomonadota</taxon>
        <taxon>Betaproteobacteria</taxon>
        <taxon>Burkholderiales</taxon>
        <taxon>Burkholderiaceae</taxon>
        <taxon>Limnobacter</taxon>
    </lineage>
</organism>
<accession>A0ABX6N6G4</accession>
<dbReference type="Proteomes" id="UP000501130">
    <property type="component" value="Chromosome"/>
</dbReference>
<dbReference type="EMBL" id="CP053084">
    <property type="protein sequence ID" value="QJR30004.1"/>
    <property type="molecule type" value="Genomic_DNA"/>
</dbReference>